<dbReference type="PANTHER" id="PTHR33050">
    <property type="entry name" value="REVERSE TRANSCRIPTASE DOMAIN-CONTAINING PROTEIN"/>
    <property type="match status" value="1"/>
</dbReference>
<evidence type="ECO:0000313" key="2">
    <source>
        <dbReference type="Proteomes" id="UP001314205"/>
    </source>
</evidence>
<protein>
    <recommendedName>
        <fullName evidence="3">RNase H type-1 domain-containing protein</fullName>
    </recommendedName>
</protein>
<sequence length="411" mass="47461">MKKSLNPPTGCLEYLGLMWDTQNNKTFLPDRKIAFLKKDLEQITRSGTWSWVSGKRLVGKLAFASFTVPLGRLHSRHLQRAARNLPQHQKNHKYLTPPKALQECVWWLENLQKDRQIFASVETIFVTTDASDTGWGAQVNKRLLNGLWKTNQTLWHINRKELYAIYQAVLLTLTQLRGKRVVIQSDNKTAVSYIRNQGGTKSVLLTELVSKILELAYENEIEIFAYYIPGVFNEMADSLSRQKHLADWHLSNKVTDLLFKKWGTPQVDLFATAFSKVVPIYVSRDTTDKCALFIDAFSRIWDFDLAWIFPPPGLMPRVLAHLNKARGTYILVAPRWERVFWRADLRRRALDRPICIRNLQHHLSDATQNVPLPDARNLRLEAWLIRGGQKSHLHGPKKTLNYSKDLGESLL</sequence>
<dbReference type="AlphaFoldDB" id="A0AAV1K5R6"/>
<dbReference type="EMBL" id="CAVLGL010000001">
    <property type="protein sequence ID" value="CAK1578466.1"/>
    <property type="molecule type" value="Genomic_DNA"/>
</dbReference>
<proteinExistence type="predicted"/>
<name>A0AAV1K5R6_9NEOP</name>
<comment type="caution">
    <text evidence="1">The sequence shown here is derived from an EMBL/GenBank/DDBJ whole genome shotgun (WGS) entry which is preliminary data.</text>
</comment>
<evidence type="ECO:0000313" key="1">
    <source>
        <dbReference type="EMBL" id="CAK1578466.1"/>
    </source>
</evidence>
<dbReference type="CDD" id="cd09275">
    <property type="entry name" value="RNase_HI_RT_DIRS1"/>
    <property type="match status" value="1"/>
</dbReference>
<dbReference type="GO" id="GO:0071897">
    <property type="term" value="P:DNA biosynthetic process"/>
    <property type="evidence" value="ECO:0007669"/>
    <property type="project" value="UniProtKB-ARBA"/>
</dbReference>
<keyword evidence="2" id="KW-1185">Reference proteome</keyword>
<dbReference type="Proteomes" id="UP001314205">
    <property type="component" value="Unassembled WGS sequence"/>
</dbReference>
<dbReference type="InterPro" id="IPR052055">
    <property type="entry name" value="Hepadnavirus_pol/RT"/>
</dbReference>
<dbReference type="PANTHER" id="PTHR33050:SF7">
    <property type="entry name" value="RIBONUCLEASE H"/>
    <property type="match status" value="1"/>
</dbReference>
<organism evidence="1 2">
    <name type="scientific">Parnassius mnemosyne</name>
    <name type="common">clouded apollo</name>
    <dbReference type="NCBI Taxonomy" id="213953"/>
    <lineage>
        <taxon>Eukaryota</taxon>
        <taxon>Metazoa</taxon>
        <taxon>Ecdysozoa</taxon>
        <taxon>Arthropoda</taxon>
        <taxon>Hexapoda</taxon>
        <taxon>Insecta</taxon>
        <taxon>Pterygota</taxon>
        <taxon>Neoptera</taxon>
        <taxon>Endopterygota</taxon>
        <taxon>Lepidoptera</taxon>
        <taxon>Glossata</taxon>
        <taxon>Ditrysia</taxon>
        <taxon>Papilionoidea</taxon>
        <taxon>Papilionidae</taxon>
        <taxon>Parnassiinae</taxon>
        <taxon>Parnassini</taxon>
        <taxon>Parnassius</taxon>
        <taxon>Driopa</taxon>
    </lineage>
</organism>
<dbReference type="InterPro" id="IPR043502">
    <property type="entry name" value="DNA/RNA_pol_sf"/>
</dbReference>
<evidence type="ECO:0008006" key="3">
    <source>
        <dbReference type="Google" id="ProtNLM"/>
    </source>
</evidence>
<dbReference type="Gene3D" id="3.30.420.10">
    <property type="entry name" value="Ribonuclease H-like superfamily/Ribonuclease H"/>
    <property type="match status" value="1"/>
</dbReference>
<gene>
    <name evidence="1" type="ORF">PARMNEM_LOCUS543</name>
</gene>
<dbReference type="InterPro" id="IPR036397">
    <property type="entry name" value="RNaseH_sf"/>
</dbReference>
<dbReference type="GO" id="GO:0003676">
    <property type="term" value="F:nucleic acid binding"/>
    <property type="evidence" value="ECO:0007669"/>
    <property type="project" value="InterPro"/>
</dbReference>
<dbReference type="SUPFAM" id="SSF56672">
    <property type="entry name" value="DNA/RNA polymerases"/>
    <property type="match status" value="1"/>
</dbReference>
<reference evidence="1 2" key="1">
    <citation type="submission" date="2023-11" db="EMBL/GenBank/DDBJ databases">
        <authorList>
            <person name="Hedman E."/>
            <person name="Englund M."/>
            <person name="Stromberg M."/>
            <person name="Nyberg Akerstrom W."/>
            <person name="Nylinder S."/>
            <person name="Jareborg N."/>
            <person name="Kallberg Y."/>
            <person name="Kronander E."/>
        </authorList>
    </citation>
    <scope>NUCLEOTIDE SEQUENCE [LARGE SCALE GENOMIC DNA]</scope>
</reference>
<accession>A0AAV1K5R6</accession>